<dbReference type="KEGG" id="aqu:100632085"/>
<evidence type="ECO:0000313" key="11">
    <source>
        <dbReference type="Proteomes" id="UP000007879"/>
    </source>
</evidence>
<reference evidence="10" key="2">
    <citation type="submission" date="2017-05" db="UniProtKB">
        <authorList>
            <consortium name="EnsemblMetazoa"/>
        </authorList>
    </citation>
    <scope>IDENTIFICATION</scope>
</reference>
<feature type="active site" evidence="4">
    <location>
        <position position="386"/>
    </location>
</feature>
<keyword evidence="4" id="KW-0479">Metal-binding</keyword>
<keyword evidence="6" id="KW-0472">Membrane</keyword>
<keyword evidence="6" id="KW-0812">Transmembrane</keyword>
<evidence type="ECO:0000256" key="1">
    <source>
        <dbReference type="ARBA" id="ARBA00001809"/>
    </source>
</evidence>
<dbReference type="OrthoDB" id="2149267at2759"/>
<evidence type="ECO:0000259" key="8">
    <source>
        <dbReference type="PROSITE" id="PS50214"/>
    </source>
</evidence>
<dbReference type="GO" id="GO:0007219">
    <property type="term" value="P:Notch signaling pathway"/>
    <property type="evidence" value="ECO:0007669"/>
    <property type="project" value="TreeGrafter"/>
</dbReference>
<dbReference type="SUPFAM" id="SSF55486">
    <property type="entry name" value="Metalloproteases ('zincins'), catalytic domain"/>
    <property type="match status" value="1"/>
</dbReference>
<protein>
    <recommendedName>
        <fullName evidence="2">ADAM10 endopeptidase</fullName>
        <ecNumber evidence="2">3.4.24.81</ecNumber>
    </recommendedName>
</protein>
<feature type="signal peptide" evidence="7">
    <location>
        <begin position="1"/>
        <end position="22"/>
    </location>
</feature>
<feature type="binding site" evidence="4">
    <location>
        <position position="385"/>
    </location>
    <ligand>
        <name>Zn(2+)</name>
        <dbReference type="ChEBI" id="CHEBI:29105"/>
        <note>catalytic</note>
    </ligand>
</feature>
<dbReference type="eggNOG" id="KOG3658">
    <property type="taxonomic scope" value="Eukaryota"/>
</dbReference>
<dbReference type="GO" id="GO:0046872">
    <property type="term" value="F:metal ion binding"/>
    <property type="evidence" value="ECO:0007669"/>
    <property type="project" value="UniProtKB-KW"/>
</dbReference>
<feature type="binding site" evidence="4">
    <location>
        <position position="395"/>
    </location>
    <ligand>
        <name>Zn(2+)</name>
        <dbReference type="ChEBI" id="CHEBI:29105"/>
        <note>catalytic</note>
    </ligand>
</feature>
<dbReference type="Pfam" id="PF21299">
    <property type="entry name" value="ADAM10_Cys-rich"/>
    <property type="match status" value="1"/>
</dbReference>
<accession>A0A1X7U550</accession>
<reference evidence="11" key="1">
    <citation type="journal article" date="2010" name="Nature">
        <title>The Amphimedon queenslandica genome and the evolution of animal complexity.</title>
        <authorList>
            <person name="Srivastava M."/>
            <person name="Simakov O."/>
            <person name="Chapman J."/>
            <person name="Fahey B."/>
            <person name="Gauthier M.E."/>
            <person name="Mitros T."/>
            <person name="Richards G.S."/>
            <person name="Conaco C."/>
            <person name="Dacre M."/>
            <person name="Hellsten U."/>
            <person name="Larroux C."/>
            <person name="Putnam N.H."/>
            <person name="Stanke M."/>
            <person name="Adamska M."/>
            <person name="Darling A."/>
            <person name="Degnan S.M."/>
            <person name="Oakley T.H."/>
            <person name="Plachetzki D.C."/>
            <person name="Zhai Y."/>
            <person name="Adamski M."/>
            <person name="Calcino A."/>
            <person name="Cummins S.F."/>
            <person name="Goodstein D.M."/>
            <person name="Harris C."/>
            <person name="Jackson D.J."/>
            <person name="Leys S.P."/>
            <person name="Shu S."/>
            <person name="Woodcroft B.J."/>
            <person name="Vervoort M."/>
            <person name="Kosik K.S."/>
            <person name="Manning G."/>
            <person name="Degnan B.M."/>
            <person name="Rokhsar D.S."/>
        </authorList>
    </citation>
    <scope>NUCLEOTIDE SEQUENCE [LARGE SCALE GENOMIC DNA]</scope>
</reference>
<sequence length="747" mass="82608">MKKGATSSFCLFLFILFSTYEAKRLDHHVSHYDTVKYDSRDLLRQHYKLRRGNVGGPGQHIKLAFSSHGRDFDLRLHPEDSRYLHKDFQLVVDGSLQSRSELLSYSYVGYDANDPEETTVHGNLAFGLFDGAIHTKDEIYHIEPAERYINSSNDEGHHSIAYKHSDVNLSGGQGHHGRGTCGASDERKRRFLARLQTYSTPHAGGSRQKRQNNRDSNKVSCWINVVADHFFYEGLTKSNADRSTRVAQASSLIRNYVAGTSNIFRGEDFDKNGTPDNINFAIQKITINTSSPTGNSNFANRYLGVETLLNEFSKADWSDFCLSYVFTNRDFEGGVLGLAFVANPSRNGGICEDMYGGKTLNTGVVTMVNYNQRVSNAAATLTFAHEAGHNFGSEHDMGSCNPSDNPYIMTAFANDGTKSNNDNFSPCSIDAMKVIIASKGQDRRNGCFRESTDTCGNYLLEEGEDCDCGVDHTNGICDNDPCCNATSCKVVNGRECSPQSSSCCYSNCSIIPVDSNHVCSDETECAFQQMCNGSVQCPTPVAKMNANGSISCNNGANYCVNGQCTGSICVPLRLSDCECFSDGEACHVCCSVEGTCTSTFTLASENDTARDLLPSGEGKLVGVGYPCKNFTGYCDFYERCRQVQKSGALARITGFFTGDDVLVAFDWIREYWWAGVVGSVVILVVLFLIVLGCHYLLPRPEHMKKRALRRKTISHARRPNLRRPRHRSSPHTHSGWIDEPSTHVSQM</sequence>
<keyword evidence="3" id="KW-0165">Cleavage on pair of basic residues</keyword>
<feature type="region of interest" description="Disordered" evidence="5">
    <location>
        <begin position="718"/>
        <end position="747"/>
    </location>
</feature>
<dbReference type="Pfam" id="PF13574">
    <property type="entry name" value="Reprolysin_2"/>
    <property type="match status" value="1"/>
</dbReference>
<organism evidence="10">
    <name type="scientific">Amphimedon queenslandica</name>
    <name type="common">Sponge</name>
    <dbReference type="NCBI Taxonomy" id="400682"/>
    <lineage>
        <taxon>Eukaryota</taxon>
        <taxon>Metazoa</taxon>
        <taxon>Porifera</taxon>
        <taxon>Demospongiae</taxon>
        <taxon>Heteroscleromorpha</taxon>
        <taxon>Haplosclerida</taxon>
        <taxon>Niphatidae</taxon>
        <taxon>Amphimedon</taxon>
    </lineage>
</organism>
<dbReference type="EC" id="3.4.24.81" evidence="2"/>
<dbReference type="SUPFAM" id="SSF57552">
    <property type="entry name" value="Blood coagulation inhibitor (disintegrin)"/>
    <property type="match status" value="1"/>
</dbReference>
<dbReference type="EnsemblMetazoa" id="XM_003388936.2">
    <property type="protein sequence ID" value="XP_003388984.1"/>
    <property type="gene ID" value="LOC100632085"/>
</dbReference>
<evidence type="ECO:0000256" key="5">
    <source>
        <dbReference type="SAM" id="MobiDB-lite"/>
    </source>
</evidence>
<comment type="caution">
    <text evidence="4">Lacks conserved residue(s) required for the propagation of feature annotation.</text>
</comment>
<dbReference type="GO" id="GO:0005886">
    <property type="term" value="C:plasma membrane"/>
    <property type="evidence" value="ECO:0007669"/>
    <property type="project" value="TreeGrafter"/>
</dbReference>
<dbReference type="GO" id="GO:0004222">
    <property type="term" value="F:metalloendopeptidase activity"/>
    <property type="evidence" value="ECO:0007669"/>
    <property type="project" value="InterPro"/>
</dbReference>
<feature type="transmembrane region" description="Helical" evidence="6">
    <location>
        <begin position="671"/>
        <end position="697"/>
    </location>
</feature>
<dbReference type="PROSITE" id="PS50214">
    <property type="entry name" value="DISINTEGRIN_2"/>
    <property type="match status" value="1"/>
</dbReference>
<evidence type="ECO:0000313" key="10">
    <source>
        <dbReference type="EnsemblMetazoa" id="Aqu2.1.22788_001"/>
    </source>
</evidence>
<dbReference type="AlphaFoldDB" id="A0A1X7U550"/>
<evidence type="ECO:0000256" key="4">
    <source>
        <dbReference type="PROSITE-ProRule" id="PRU00276"/>
    </source>
</evidence>
<feature type="chain" id="PRO_5010853844" description="ADAM10 endopeptidase" evidence="7">
    <location>
        <begin position="23"/>
        <end position="747"/>
    </location>
</feature>
<evidence type="ECO:0000256" key="6">
    <source>
        <dbReference type="SAM" id="Phobius"/>
    </source>
</evidence>
<evidence type="ECO:0000259" key="9">
    <source>
        <dbReference type="PROSITE" id="PS50215"/>
    </source>
</evidence>
<keyword evidence="4" id="KW-0862">Zinc</keyword>
<dbReference type="PANTHER" id="PTHR45702">
    <property type="entry name" value="ADAM10/ADAM17 METALLOPEPTIDASE FAMILY MEMBER"/>
    <property type="match status" value="1"/>
</dbReference>
<feature type="compositionally biased region" description="Basic residues" evidence="5">
    <location>
        <begin position="718"/>
        <end position="730"/>
    </location>
</feature>
<dbReference type="InParanoid" id="A0A1X7U550"/>
<dbReference type="Pfam" id="PF00200">
    <property type="entry name" value="Disintegrin"/>
    <property type="match status" value="1"/>
</dbReference>
<dbReference type="PROSITE" id="PS50215">
    <property type="entry name" value="ADAM_MEPRO"/>
    <property type="match status" value="1"/>
</dbReference>
<evidence type="ECO:0000256" key="3">
    <source>
        <dbReference type="ARBA" id="ARBA00022685"/>
    </source>
</evidence>
<dbReference type="STRING" id="400682.A0A1X7U550"/>
<dbReference type="InterPro" id="IPR001590">
    <property type="entry name" value="Peptidase_M12B"/>
</dbReference>
<dbReference type="InterPro" id="IPR049038">
    <property type="entry name" value="ADAM10_Cys-rich"/>
</dbReference>
<feature type="domain" description="Peptidase M12B" evidence="9">
    <location>
        <begin position="223"/>
        <end position="436"/>
    </location>
</feature>
<comment type="catalytic activity">
    <reaction evidence="1">
        <text>Endopeptidase of broad specificity.</text>
        <dbReference type="EC" id="3.4.24.81"/>
    </reaction>
</comment>
<dbReference type="InterPro" id="IPR036436">
    <property type="entry name" value="Disintegrin_dom_sf"/>
</dbReference>
<keyword evidence="6" id="KW-1133">Transmembrane helix</keyword>
<feature type="domain" description="Disintegrin" evidence="8">
    <location>
        <begin position="452"/>
        <end position="545"/>
    </location>
</feature>
<dbReference type="Proteomes" id="UP000007879">
    <property type="component" value="Unassembled WGS sequence"/>
</dbReference>
<dbReference type="Gene3D" id="4.10.70.10">
    <property type="entry name" value="Disintegrin domain"/>
    <property type="match status" value="1"/>
</dbReference>
<evidence type="ECO:0000256" key="7">
    <source>
        <dbReference type="SAM" id="SignalP"/>
    </source>
</evidence>
<dbReference type="InterPro" id="IPR051489">
    <property type="entry name" value="ADAM_Metalloproteinase"/>
</dbReference>
<gene>
    <name evidence="10" type="primary">100632085</name>
</gene>
<dbReference type="EnsemblMetazoa" id="Aqu2.1.22788_001">
    <property type="protein sequence ID" value="Aqu2.1.22788_001"/>
    <property type="gene ID" value="Aqu2.1.22788"/>
</dbReference>
<keyword evidence="11" id="KW-1185">Reference proteome</keyword>
<dbReference type="InterPro" id="IPR024079">
    <property type="entry name" value="MetalloPept_cat_dom_sf"/>
</dbReference>
<dbReference type="Gene3D" id="3.40.390.10">
    <property type="entry name" value="Collagenase (Catalytic Domain)"/>
    <property type="match status" value="1"/>
</dbReference>
<proteinExistence type="predicted"/>
<keyword evidence="7" id="KW-0732">Signal</keyword>
<dbReference type="OMA" id="CELYMQA"/>
<dbReference type="PANTHER" id="PTHR45702:SF2">
    <property type="entry name" value="KUZBANIAN, ISOFORM A"/>
    <property type="match status" value="1"/>
</dbReference>
<feature type="binding site" evidence="4">
    <location>
        <position position="389"/>
    </location>
    <ligand>
        <name>Zn(2+)</name>
        <dbReference type="ChEBI" id="CHEBI:29105"/>
        <note>catalytic</note>
    </ligand>
</feature>
<dbReference type="GO" id="GO:0006509">
    <property type="term" value="P:membrane protein ectodomain proteolysis"/>
    <property type="evidence" value="ECO:0007669"/>
    <property type="project" value="TreeGrafter"/>
</dbReference>
<evidence type="ECO:0000256" key="2">
    <source>
        <dbReference type="ARBA" id="ARBA00012332"/>
    </source>
</evidence>
<dbReference type="InterPro" id="IPR001762">
    <property type="entry name" value="Disintegrin_dom"/>
</dbReference>
<name>A0A1X7U550_AMPQE</name>
<dbReference type="SMART" id="SM00050">
    <property type="entry name" value="DISIN"/>
    <property type="match status" value="1"/>
</dbReference>